<dbReference type="Gene3D" id="3.40.50.880">
    <property type="match status" value="1"/>
</dbReference>
<feature type="region of interest" description="Disordered" evidence="1">
    <location>
        <begin position="114"/>
        <end position="158"/>
    </location>
</feature>
<accession>A0ABW2KGE9</accession>
<keyword evidence="3" id="KW-1185">Reference proteome</keyword>
<evidence type="ECO:0000313" key="3">
    <source>
        <dbReference type="Proteomes" id="UP001596540"/>
    </source>
</evidence>
<evidence type="ECO:0000256" key="1">
    <source>
        <dbReference type="SAM" id="MobiDB-lite"/>
    </source>
</evidence>
<dbReference type="Proteomes" id="UP001596540">
    <property type="component" value="Unassembled WGS sequence"/>
</dbReference>
<dbReference type="EMBL" id="JBHTBH010000004">
    <property type="protein sequence ID" value="MFC7328249.1"/>
    <property type="molecule type" value="Genomic_DNA"/>
</dbReference>
<proteinExistence type="predicted"/>
<comment type="caution">
    <text evidence="2">The sequence shown here is derived from an EMBL/GenBank/DDBJ whole genome shotgun (WGS) entry which is preliminary data.</text>
</comment>
<protein>
    <submittedName>
        <fullName evidence="2">Uncharacterized protein</fullName>
    </submittedName>
</protein>
<dbReference type="InterPro" id="IPR029062">
    <property type="entry name" value="Class_I_gatase-like"/>
</dbReference>
<evidence type="ECO:0000313" key="2">
    <source>
        <dbReference type="EMBL" id="MFC7328249.1"/>
    </source>
</evidence>
<sequence>MTAEPVTAEGAREVPGGVPGVSPTVTAALGPVPADVIVVPGAAGDLRRERDRTEEERRHTIAVITGRALRTGPPALVKEALDRDDTLVATVRGGSLLLAMAGPIERRTVTGHHFGTVAGGLQGRADQRPSRRRRGPRHRRCRHLRPGPRPRPCGARDRPGVAQRAIGLALASVGPGHAVDRAAGHLADPLAMGDQQGHPRVGRAQARSVPRATGTSVARRTLRRQVLDQR</sequence>
<feature type="compositionally biased region" description="Basic residues" evidence="1">
    <location>
        <begin position="130"/>
        <end position="148"/>
    </location>
</feature>
<dbReference type="RefSeq" id="WP_379871000.1">
    <property type="nucleotide sequence ID" value="NZ_JBHTBH010000004.1"/>
</dbReference>
<gene>
    <name evidence="2" type="ORF">ACFQRF_10895</name>
</gene>
<name>A0ABW2KGE9_9ACTN</name>
<organism evidence="2 3">
    <name type="scientific">Marinactinospora rubrisoli</name>
    <dbReference type="NCBI Taxonomy" id="2715399"/>
    <lineage>
        <taxon>Bacteria</taxon>
        <taxon>Bacillati</taxon>
        <taxon>Actinomycetota</taxon>
        <taxon>Actinomycetes</taxon>
        <taxon>Streptosporangiales</taxon>
        <taxon>Nocardiopsidaceae</taxon>
        <taxon>Marinactinospora</taxon>
    </lineage>
</organism>
<reference evidence="3" key="1">
    <citation type="journal article" date="2019" name="Int. J. Syst. Evol. Microbiol.">
        <title>The Global Catalogue of Microorganisms (GCM) 10K type strain sequencing project: providing services to taxonomists for standard genome sequencing and annotation.</title>
        <authorList>
            <consortium name="The Broad Institute Genomics Platform"/>
            <consortium name="The Broad Institute Genome Sequencing Center for Infectious Disease"/>
            <person name="Wu L."/>
            <person name="Ma J."/>
        </authorList>
    </citation>
    <scope>NUCLEOTIDE SEQUENCE [LARGE SCALE GENOMIC DNA]</scope>
    <source>
        <strain evidence="3">CGMCC 4.7382</strain>
    </source>
</reference>
<feature type="region of interest" description="Disordered" evidence="1">
    <location>
        <begin position="192"/>
        <end position="230"/>
    </location>
</feature>